<gene>
    <name evidence="2" type="ORF">JM93_03333</name>
</gene>
<dbReference type="OrthoDB" id="9804153at2"/>
<dbReference type="PROSITE" id="PS51186">
    <property type="entry name" value="GNAT"/>
    <property type="match status" value="1"/>
</dbReference>
<organism evidence="2 3">
    <name type="scientific">Roseibium hamelinense</name>
    <dbReference type="NCBI Taxonomy" id="150831"/>
    <lineage>
        <taxon>Bacteria</taxon>
        <taxon>Pseudomonadati</taxon>
        <taxon>Pseudomonadota</taxon>
        <taxon>Alphaproteobacteria</taxon>
        <taxon>Hyphomicrobiales</taxon>
        <taxon>Stappiaceae</taxon>
        <taxon>Roseibium</taxon>
    </lineage>
</organism>
<evidence type="ECO:0000313" key="2">
    <source>
        <dbReference type="EMBL" id="TWI82818.1"/>
    </source>
</evidence>
<dbReference type="SUPFAM" id="SSF55729">
    <property type="entry name" value="Acyl-CoA N-acyltransferases (Nat)"/>
    <property type="match status" value="1"/>
</dbReference>
<dbReference type="AlphaFoldDB" id="A0A562SNQ1"/>
<sequence length="189" mass="21834">MSDIFLQTERLLIRPWLKKDIDPFAELCADPHVMRFFPKTLSYDEAASVVWTAMEKTTRDGFCFAPIEKRDSSEFLGFVGLSIPRFSDALSFAPCIEIGWRLKKAAWGKGYATEAAGEWLRFGFDTLELKEIVSFTARQNLPSIRVMERLGMRYSKTDDFQIPTLPEKHPLSWHVLYKVTHDEFRSSKA</sequence>
<dbReference type="EMBL" id="VLLF01000008">
    <property type="protein sequence ID" value="TWI82818.1"/>
    <property type="molecule type" value="Genomic_DNA"/>
</dbReference>
<name>A0A562SNQ1_9HYPH</name>
<dbReference type="Proteomes" id="UP000320593">
    <property type="component" value="Unassembled WGS sequence"/>
</dbReference>
<keyword evidence="2" id="KW-0808">Transferase</keyword>
<dbReference type="PANTHER" id="PTHR43792">
    <property type="entry name" value="GNAT FAMILY, PUTATIVE (AFU_ORTHOLOGUE AFUA_3G00765)-RELATED-RELATED"/>
    <property type="match status" value="1"/>
</dbReference>
<dbReference type="Pfam" id="PF13302">
    <property type="entry name" value="Acetyltransf_3"/>
    <property type="match status" value="1"/>
</dbReference>
<dbReference type="RefSeq" id="WP_145345544.1">
    <property type="nucleotide sequence ID" value="NZ_SMLY01000078.1"/>
</dbReference>
<accession>A0A562SNQ1</accession>
<protein>
    <submittedName>
        <fullName evidence="2">RimJ/RimL family protein N-acetyltransferase</fullName>
    </submittedName>
</protein>
<proteinExistence type="predicted"/>
<keyword evidence="3" id="KW-1185">Reference proteome</keyword>
<dbReference type="PANTHER" id="PTHR43792:SF1">
    <property type="entry name" value="N-ACETYLTRANSFERASE DOMAIN-CONTAINING PROTEIN"/>
    <property type="match status" value="1"/>
</dbReference>
<evidence type="ECO:0000259" key="1">
    <source>
        <dbReference type="PROSITE" id="PS51186"/>
    </source>
</evidence>
<reference evidence="2 3" key="1">
    <citation type="submission" date="2019-07" db="EMBL/GenBank/DDBJ databases">
        <title>Genomic Encyclopedia of Archaeal and Bacterial Type Strains, Phase II (KMG-II): from individual species to whole genera.</title>
        <authorList>
            <person name="Goeker M."/>
        </authorList>
    </citation>
    <scope>NUCLEOTIDE SEQUENCE [LARGE SCALE GENOMIC DNA]</scope>
    <source>
        <strain evidence="2 3">ATCC BAA-252</strain>
    </source>
</reference>
<dbReference type="InterPro" id="IPR000182">
    <property type="entry name" value="GNAT_dom"/>
</dbReference>
<comment type="caution">
    <text evidence="2">The sequence shown here is derived from an EMBL/GenBank/DDBJ whole genome shotgun (WGS) entry which is preliminary data.</text>
</comment>
<dbReference type="InterPro" id="IPR051531">
    <property type="entry name" value="N-acetyltransferase"/>
</dbReference>
<dbReference type="InterPro" id="IPR016181">
    <property type="entry name" value="Acyl_CoA_acyltransferase"/>
</dbReference>
<evidence type="ECO:0000313" key="3">
    <source>
        <dbReference type="Proteomes" id="UP000320593"/>
    </source>
</evidence>
<feature type="domain" description="N-acetyltransferase" evidence="1">
    <location>
        <begin position="11"/>
        <end position="172"/>
    </location>
</feature>
<dbReference type="GO" id="GO:0016747">
    <property type="term" value="F:acyltransferase activity, transferring groups other than amino-acyl groups"/>
    <property type="evidence" value="ECO:0007669"/>
    <property type="project" value="InterPro"/>
</dbReference>
<dbReference type="Gene3D" id="3.40.630.30">
    <property type="match status" value="1"/>
</dbReference>